<proteinExistence type="inferred from homology"/>
<evidence type="ECO:0000256" key="1">
    <source>
        <dbReference type="ARBA" id="ARBA00023015"/>
    </source>
</evidence>
<organism evidence="5">
    <name type="scientific">Davidia involucrata</name>
    <name type="common">Dove tree</name>
    <dbReference type="NCBI Taxonomy" id="16924"/>
    <lineage>
        <taxon>Eukaryota</taxon>
        <taxon>Viridiplantae</taxon>
        <taxon>Streptophyta</taxon>
        <taxon>Embryophyta</taxon>
        <taxon>Tracheophyta</taxon>
        <taxon>Spermatophyta</taxon>
        <taxon>Magnoliopsida</taxon>
        <taxon>eudicotyledons</taxon>
        <taxon>Gunneridae</taxon>
        <taxon>Pentapetalae</taxon>
        <taxon>asterids</taxon>
        <taxon>Cornales</taxon>
        <taxon>Nyssaceae</taxon>
        <taxon>Davidia</taxon>
    </lineage>
</organism>
<feature type="region of interest" description="VHIID" evidence="3">
    <location>
        <begin position="427"/>
        <end position="492"/>
    </location>
</feature>
<gene>
    <name evidence="5" type="ORF">Din_020268</name>
</gene>
<sequence length="725" mass="82253">MDTLVDQGYSRSANGFDFHHHSIQALSDRNHVNGYNLNHGFTDVPLPSSGPHPGDISPSSGGSSESNSPEEGDYSDAFLKYISQMLMEEEDLEHKPCMFQDCLALQVAEKSFYDVLGEEYPPSPNRHPPFIADQNAKGPDDDFSSFCSNQNSTAVDNFIESDWIREQSEFKSSFGRSSHVDNTFESILQSLDSSNSFSDAVYGRMDSLVGPIQVPEFMGGGGEVTHFVPNYKYMSYDVETKGRTVDEAEKNGRDHSPNGSRGKKNHYREDGDDVEEGRSNKQLASNYAEESEESEMLDKVLLCPRLNPGLHDESVLCLVEDGASRKLQQKSNVGRPRVKKQGNKREVVDLRTLLTQCAQAVSSGDGTTMNELLKRIRQHSSPYGDGGERLAHYFADALEARLAGTGTALYTAFATKRISAADILKAYKVYISACPFTKMSNFFANRSIRKLVKNATRVHIIDLGILYGYQWPCLIQHLSVRPGGPPKLRITGIDFPQPGFRPAERVEDTGRRLAKYCERFNVPFEYNAIAKKWDTIRLEDLKIERDELLVVNCLYRLRNIPDETVVNSPRDAVLNLIKLINPDLFIHGVVNGMFNAPFFVTRFREALFHFSAMFDMFEANILREDQYRMLFEKEVFGRDVMNVIACEGTERVERPETYKQWQVRNVRAGFRQLPLNQEIVNDVRNKVKMNYHQDFVVDEDGSWMLQGWKGRIIYALSCWRPAQDS</sequence>
<keyword evidence="2" id="KW-0804">Transcription</keyword>
<dbReference type="Pfam" id="PF03514">
    <property type="entry name" value="GRAS"/>
    <property type="match status" value="1"/>
</dbReference>
<feature type="compositionally biased region" description="Low complexity" evidence="4">
    <location>
        <begin position="47"/>
        <end position="67"/>
    </location>
</feature>
<evidence type="ECO:0000256" key="4">
    <source>
        <dbReference type="SAM" id="MobiDB-lite"/>
    </source>
</evidence>
<reference evidence="5" key="1">
    <citation type="submission" date="2019-08" db="EMBL/GenBank/DDBJ databases">
        <title>Reference gene set and small RNA set construction with multiple tissues from Davidia involucrata Baill.</title>
        <authorList>
            <person name="Yang H."/>
            <person name="Zhou C."/>
            <person name="Li G."/>
            <person name="Wang J."/>
            <person name="Gao P."/>
            <person name="Wang M."/>
            <person name="Wang R."/>
            <person name="Zhao Y."/>
        </authorList>
    </citation>
    <scope>NUCLEOTIDE SEQUENCE</scope>
    <source>
        <tissue evidence="5">Mixed with DoveR01_LX</tissue>
    </source>
</reference>
<keyword evidence="1" id="KW-0805">Transcription regulation</keyword>
<feature type="region of interest" description="Leucine repeat II (LRII)" evidence="3">
    <location>
        <begin position="508"/>
        <end position="540"/>
    </location>
</feature>
<comment type="caution">
    <text evidence="3">Lacks conserved residue(s) required for the propagation of feature annotation.</text>
</comment>
<dbReference type="PANTHER" id="PTHR31636">
    <property type="entry name" value="OSJNBA0084A10.13 PROTEIN-RELATED"/>
    <property type="match status" value="1"/>
</dbReference>
<evidence type="ECO:0000313" key="5">
    <source>
        <dbReference type="EMBL" id="MPA50827.1"/>
    </source>
</evidence>
<feature type="region of interest" description="SAW" evidence="3">
    <location>
        <begin position="645"/>
        <end position="720"/>
    </location>
</feature>
<evidence type="ECO:0000256" key="2">
    <source>
        <dbReference type="ARBA" id="ARBA00023163"/>
    </source>
</evidence>
<feature type="compositionally biased region" description="Basic and acidic residues" evidence="4">
    <location>
        <begin position="246"/>
        <end position="256"/>
    </location>
</feature>
<dbReference type="PROSITE" id="PS50985">
    <property type="entry name" value="GRAS"/>
    <property type="match status" value="1"/>
</dbReference>
<feature type="region of interest" description="Disordered" evidence="4">
    <location>
        <begin position="43"/>
        <end position="73"/>
    </location>
</feature>
<comment type="similarity">
    <text evidence="3">Belongs to the GRAS family.</text>
</comment>
<feature type="short sequence motif" description="VHIID" evidence="3">
    <location>
        <begin position="458"/>
        <end position="462"/>
    </location>
</feature>
<evidence type="ECO:0000256" key="3">
    <source>
        <dbReference type="PROSITE-ProRule" id="PRU01191"/>
    </source>
</evidence>
<dbReference type="InterPro" id="IPR005202">
    <property type="entry name" value="TF_GRAS"/>
</dbReference>
<dbReference type="EMBL" id="GHES01020268">
    <property type="protein sequence ID" value="MPA50827.1"/>
    <property type="molecule type" value="Transcribed_RNA"/>
</dbReference>
<feature type="region of interest" description="Leucine repeat I (LRI)" evidence="3">
    <location>
        <begin position="348"/>
        <end position="408"/>
    </location>
</feature>
<name>A0A5B7A2H4_DAVIN</name>
<accession>A0A5B7A2H4</accession>
<protein>
    <submittedName>
        <fullName evidence="5">Putative scarecrow-like protein 9</fullName>
    </submittedName>
</protein>
<feature type="region of interest" description="Disordered" evidence="4">
    <location>
        <begin position="246"/>
        <end position="292"/>
    </location>
</feature>
<dbReference type="AlphaFoldDB" id="A0A5B7A2H4"/>